<keyword evidence="1" id="KW-1133">Transmembrane helix</keyword>
<keyword evidence="1" id="KW-0472">Membrane</keyword>
<name>A0A317KHM8_9ACTN</name>
<evidence type="ECO:0008006" key="4">
    <source>
        <dbReference type="Google" id="ProtNLM"/>
    </source>
</evidence>
<reference evidence="3" key="1">
    <citation type="submission" date="2018-05" db="EMBL/GenBank/DDBJ databases">
        <title>Micromonospora globispora sp. nov. and Micromonospora rugosa sp. nov., isolated from marine sediment.</title>
        <authorList>
            <person name="Carro L."/>
            <person name="Aysel V."/>
            <person name="Cetin D."/>
            <person name="Igual J.M."/>
            <person name="Klenk H.-P."/>
            <person name="Trujillo M.E."/>
            <person name="Sahin N."/>
        </authorList>
    </citation>
    <scope>NUCLEOTIDE SEQUENCE [LARGE SCALE GENOMIC DNA]</scope>
    <source>
        <strain evidence="3">S2904</strain>
    </source>
</reference>
<evidence type="ECO:0000313" key="2">
    <source>
        <dbReference type="EMBL" id="PWU51967.1"/>
    </source>
</evidence>
<dbReference type="RefSeq" id="WP_109943297.1">
    <property type="nucleotide sequence ID" value="NZ_QGSU01000166.1"/>
</dbReference>
<proteinExistence type="predicted"/>
<organism evidence="2 3">
    <name type="scientific">Micromonospora globispora</name>
    <dbReference type="NCBI Taxonomy" id="1450148"/>
    <lineage>
        <taxon>Bacteria</taxon>
        <taxon>Bacillati</taxon>
        <taxon>Actinomycetota</taxon>
        <taxon>Actinomycetes</taxon>
        <taxon>Micromonosporales</taxon>
        <taxon>Micromonosporaceae</taxon>
        <taxon>Micromonospora</taxon>
    </lineage>
</organism>
<keyword evidence="3" id="KW-1185">Reference proteome</keyword>
<comment type="caution">
    <text evidence="2">The sequence shown here is derived from an EMBL/GenBank/DDBJ whole genome shotgun (WGS) entry which is preliminary data.</text>
</comment>
<gene>
    <name evidence="2" type="ORF">DLJ46_03950</name>
</gene>
<dbReference type="Proteomes" id="UP000245683">
    <property type="component" value="Unassembled WGS sequence"/>
</dbReference>
<evidence type="ECO:0000256" key="1">
    <source>
        <dbReference type="SAM" id="Phobius"/>
    </source>
</evidence>
<dbReference type="EMBL" id="QGSV01000078">
    <property type="protein sequence ID" value="PWU51967.1"/>
    <property type="molecule type" value="Genomic_DNA"/>
</dbReference>
<accession>A0A317KHM8</accession>
<evidence type="ECO:0000313" key="3">
    <source>
        <dbReference type="Proteomes" id="UP000245683"/>
    </source>
</evidence>
<dbReference type="AlphaFoldDB" id="A0A317KHM8"/>
<sequence>MNEFIFRIMAWVKSQDRGASAVEYALVLALITGLLILGITLIGGNVQGRLEGACTKFGITCK</sequence>
<feature type="transmembrane region" description="Helical" evidence="1">
    <location>
        <begin position="21"/>
        <end position="42"/>
    </location>
</feature>
<protein>
    <recommendedName>
        <fullName evidence="4">Flp family type IVb pilin</fullName>
    </recommendedName>
</protein>
<keyword evidence="1" id="KW-0812">Transmembrane</keyword>